<evidence type="ECO:0000313" key="5">
    <source>
        <dbReference type="Proteomes" id="UP000503540"/>
    </source>
</evidence>
<feature type="DNA-binding region" description="H-T-H motif" evidence="2">
    <location>
        <begin position="40"/>
        <end position="59"/>
    </location>
</feature>
<evidence type="ECO:0000313" key="4">
    <source>
        <dbReference type="EMBL" id="QIS08772.1"/>
    </source>
</evidence>
<dbReference type="InterPro" id="IPR009057">
    <property type="entry name" value="Homeodomain-like_sf"/>
</dbReference>
<dbReference type="Proteomes" id="UP000503540">
    <property type="component" value="Chromosome"/>
</dbReference>
<dbReference type="AlphaFoldDB" id="A0A6G9Y6E3"/>
<dbReference type="PANTHER" id="PTHR30055:SF226">
    <property type="entry name" value="HTH-TYPE TRANSCRIPTIONAL REGULATOR PKSA"/>
    <property type="match status" value="1"/>
</dbReference>
<dbReference type="EMBL" id="CP046172">
    <property type="protein sequence ID" value="QIS08772.1"/>
    <property type="molecule type" value="Genomic_DNA"/>
</dbReference>
<dbReference type="Gene3D" id="1.10.357.10">
    <property type="entry name" value="Tetracycline Repressor, domain 2"/>
    <property type="match status" value="1"/>
</dbReference>
<evidence type="ECO:0000256" key="2">
    <source>
        <dbReference type="PROSITE-ProRule" id="PRU00335"/>
    </source>
</evidence>
<reference evidence="4 5" key="1">
    <citation type="journal article" date="2019" name="ACS Chem. Biol.">
        <title>Identification and Mobilization of a Cryptic Antibiotic Biosynthesis Gene Locus from a Human-Pathogenic Nocardia Isolate.</title>
        <authorList>
            <person name="Herisse M."/>
            <person name="Ishida K."/>
            <person name="Porter J.L."/>
            <person name="Howden B."/>
            <person name="Hertweck C."/>
            <person name="Stinear T.P."/>
            <person name="Pidot S.J."/>
        </authorList>
    </citation>
    <scope>NUCLEOTIDE SEQUENCE [LARGE SCALE GENOMIC DNA]</scope>
    <source>
        <strain evidence="4 5">AUSMDU00012717</strain>
    </source>
</reference>
<dbReference type="Pfam" id="PF00440">
    <property type="entry name" value="TetR_N"/>
    <property type="match status" value="1"/>
</dbReference>
<keyword evidence="1 2" id="KW-0238">DNA-binding</keyword>
<dbReference type="SUPFAM" id="SSF46689">
    <property type="entry name" value="Homeodomain-like"/>
    <property type="match status" value="1"/>
</dbReference>
<dbReference type="KEGG" id="nah:F5544_04290"/>
<proteinExistence type="predicted"/>
<sequence length="212" mass="23099">MSARRAYGGVSADQRREQRRAALLDAAREIIGTQGFSAMTVIGLCKAAGLNDRYFAENFDSREALFSALIDQIMTEMAEVITTATIHTGTADIPTLTRAAIAAMIEYLTDDPRRARIALLEAPANPVVAQRRREVMDFFLGLANQNLVDLFGPGRTLAAAGRLRFAGVSLFGAMMETITTWLAGGLPMTRDELIDHTADLTVLLINHVYPTP</sequence>
<protein>
    <submittedName>
        <fullName evidence="4">TetR family transcriptional regulator</fullName>
    </submittedName>
</protein>
<dbReference type="InterPro" id="IPR050109">
    <property type="entry name" value="HTH-type_TetR-like_transc_reg"/>
</dbReference>
<gene>
    <name evidence="4" type="ORF">F5544_04290</name>
</gene>
<accession>A0A6G9Y6E3</accession>
<keyword evidence="5" id="KW-1185">Reference proteome</keyword>
<feature type="domain" description="HTH tetR-type" evidence="3">
    <location>
        <begin position="17"/>
        <end position="77"/>
    </location>
</feature>
<dbReference type="PANTHER" id="PTHR30055">
    <property type="entry name" value="HTH-TYPE TRANSCRIPTIONAL REGULATOR RUTR"/>
    <property type="match status" value="1"/>
</dbReference>
<dbReference type="RefSeq" id="WP_167471967.1">
    <property type="nucleotide sequence ID" value="NZ_CP046172.1"/>
</dbReference>
<organism evidence="4 5">
    <name type="scientific">Nocardia arthritidis</name>
    <dbReference type="NCBI Taxonomy" id="228602"/>
    <lineage>
        <taxon>Bacteria</taxon>
        <taxon>Bacillati</taxon>
        <taxon>Actinomycetota</taxon>
        <taxon>Actinomycetes</taxon>
        <taxon>Mycobacteriales</taxon>
        <taxon>Nocardiaceae</taxon>
        <taxon>Nocardia</taxon>
    </lineage>
</organism>
<dbReference type="InterPro" id="IPR001647">
    <property type="entry name" value="HTH_TetR"/>
</dbReference>
<dbReference type="GO" id="GO:0003700">
    <property type="term" value="F:DNA-binding transcription factor activity"/>
    <property type="evidence" value="ECO:0007669"/>
    <property type="project" value="TreeGrafter"/>
</dbReference>
<name>A0A6G9Y6E3_9NOCA</name>
<evidence type="ECO:0000256" key="1">
    <source>
        <dbReference type="ARBA" id="ARBA00023125"/>
    </source>
</evidence>
<evidence type="ECO:0000259" key="3">
    <source>
        <dbReference type="PROSITE" id="PS50977"/>
    </source>
</evidence>
<dbReference type="GO" id="GO:0000976">
    <property type="term" value="F:transcription cis-regulatory region binding"/>
    <property type="evidence" value="ECO:0007669"/>
    <property type="project" value="TreeGrafter"/>
</dbReference>
<dbReference type="PROSITE" id="PS50977">
    <property type="entry name" value="HTH_TETR_2"/>
    <property type="match status" value="1"/>
</dbReference>